<dbReference type="AlphaFoldDB" id="A0A8H4EHG4"/>
<dbReference type="Proteomes" id="UP000439903">
    <property type="component" value="Unassembled WGS sequence"/>
</dbReference>
<organism evidence="1 2">
    <name type="scientific">Gigaspora margarita</name>
    <dbReference type="NCBI Taxonomy" id="4874"/>
    <lineage>
        <taxon>Eukaryota</taxon>
        <taxon>Fungi</taxon>
        <taxon>Fungi incertae sedis</taxon>
        <taxon>Mucoromycota</taxon>
        <taxon>Glomeromycotina</taxon>
        <taxon>Glomeromycetes</taxon>
        <taxon>Diversisporales</taxon>
        <taxon>Gigasporaceae</taxon>
        <taxon>Gigaspora</taxon>
    </lineage>
</organism>
<dbReference type="EMBL" id="WTPW01000746">
    <property type="protein sequence ID" value="KAF0483865.1"/>
    <property type="molecule type" value="Genomic_DNA"/>
</dbReference>
<comment type="caution">
    <text evidence="1">The sequence shown here is derived from an EMBL/GenBank/DDBJ whole genome shotgun (WGS) entry which is preliminary data.</text>
</comment>
<gene>
    <name evidence="1" type="ORF">F8M41_023192</name>
</gene>
<protein>
    <submittedName>
        <fullName evidence="1">Uncharacterized protein</fullName>
    </submittedName>
</protein>
<keyword evidence="2" id="KW-1185">Reference proteome</keyword>
<proteinExistence type="predicted"/>
<name>A0A8H4EHG4_GIGMA</name>
<evidence type="ECO:0000313" key="2">
    <source>
        <dbReference type="Proteomes" id="UP000439903"/>
    </source>
</evidence>
<accession>A0A8H4EHG4</accession>
<evidence type="ECO:0000313" key="1">
    <source>
        <dbReference type="EMBL" id="KAF0483865.1"/>
    </source>
</evidence>
<sequence length="78" mass="8302">MLFLALAGADDIGPCFNGTDCVIGTHCNNDNVCGTQICRIVDQDGHKCQMTDTRKAGDACLVDDACEGDLICFNLKCT</sequence>
<reference evidence="1 2" key="1">
    <citation type="journal article" date="2019" name="Environ. Microbiol.">
        <title>At the nexus of three kingdoms: the genome of the mycorrhizal fungus Gigaspora margarita provides insights into plant, endobacterial and fungal interactions.</title>
        <authorList>
            <person name="Venice F."/>
            <person name="Ghignone S."/>
            <person name="Salvioli di Fossalunga A."/>
            <person name="Amselem J."/>
            <person name="Novero M."/>
            <person name="Xianan X."/>
            <person name="Sedzielewska Toro K."/>
            <person name="Morin E."/>
            <person name="Lipzen A."/>
            <person name="Grigoriev I.V."/>
            <person name="Henrissat B."/>
            <person name="Martin F.M."/>
            <person name="Bonfante P."/>
        </authorList>
    </citation>
    <scope>NUCLEOTIDE SEQUENCE [LARGE SCALE GENOMIC DNA]</scope>
    <source>
        <strain evidence="1 2">BEG34</strain>
    </source>
</reference>
<dbReference type="OrthoDB" id="2362024at2759"/>